<dbReference type="Pfam" id="PF23411">
    <property type="entry name" value="Beta-prop_Vps41"/>
    <property type="match status" value="1"/>
</dbReference>
<dbReference type="InterPro" id="IPR000547">
    <property type="entry name" value="Clathrin_H-chain/VPS_repeat"/>
</dbReference>
<feature type="repeat" description="CHCR" evidence="8">
    <location>
        <begin position="610"/>
        <end position="752"/>
    </location>
</feature>
<evidence type="ECO:0000256" key="6">
    <source>
        <dbReference type="ARBA" id="ARBA00023228"/>
    </source>
</evidence>
<evidence type="ECO:0000313" key="11">
    <source>
        <dbReference type="Proteomes" id="UP001303046"/>
    </source>
</evidence>
<evidence type="ECO:0000256" key="3">
    <source>
        <dbReference type="ARBA" id="ARBA00022771"/>
    </source>
</evidence>
<dbReference type="InterPro" id="IPR057780">
    <property type="entry name" value="Beta-prop_Vps41"/>
</dbReference>
<dbReference type="InterPro" id="IPR015943">
    <property type="entry name" value="WD40/YVTN_repeat-like_dom_sf"/>
</dbReference>
<evidence type="ECO:0000256" key="2">
    <source>
        <dbReference type="ARBA" id="ARBA00022448"/>
    </source>
</evidence>
<dbReference type="SMART" id="SM00299">
    <property type="entry name" value="CLH"/>
    <property type="match status" value="1"/>
</dbReference>
<dbReference type="PANTHER" id="PTHR12616:SF1">
    <property type="entry name" value="VACUOLAR PROTEIN SORTING-ASSOCIATED PROTEIN 41 HOMOLOG"/>
    <property type="match status" value="1"/>
</dbReference>
<evidence type="ECO:0000256" key="1">
    <source>
        <dbReference type="ARBA" id="ARBA00004371"/>
    </source>
</evidence>
<evidence type="ECO:0000256" key="4">
    <source>
        <dbReference type="ARBA" id="ARBA00022833"/>
    </source>
</evidence>
<dbReference type="Gene3D" id="2.130.10.10">
    <property type="entry name" value="YVTN repeat-like/Quinoprotein amine dehydrogenase"/>
    <property type="match status" value="1"/>
</dbReference>
<evidence type="ECO:0000313" key="10">
    <source>
        <dbReference type="EMBL" id="KAK6757672.1"/>
    </source>
</evidence>
<dbReference type="InterPro" id="IPR001841">
    <property type="entry name" value="Znf_RING"/>
</dbReference>
<dbReference type="Gene3D" id="1.25.40.10">
    <property type="entry name" value="Tetratricopeptide repeat domain"/>
    <property type="match status" value="1"/>
</dbReference>
<keyword evidence="2" id="KW-0813">Transport</keyword>
<keyword evidence="3 7" id="KW-0863">Zinc-finger</keyword>
<dbReference type="SUPFAM" id="SSF57850">
    <property type="entry name" value="RING/U-box"/>
    <property type="match status" value="1"/>
</dbReference>
<dbReference type="InterPro" id="IPR011990">
    <property type="entry name" value="TPR-like_helical_dom_sf"/>
</dbReference>
<evidence type="ECO:0000256" key="7">
    <source>
        <dbReference type="PROSITE-ProRule" id="PRU00175"/>
    </source>
</evidence>
<dbReference type="EMBL" id="JAVFWL010000005">
    <property type="protein sequence ID" value="KAK6757672.1"/>
    <property type="molecule type" value="Genomic_DNA"/>
</dbReference>
<dbReference type="PROSITE" id="PS50089">
    <property type="entry name" value="ZF_RING_2"/>
    <property type="match status" value="1"/>
</dbReference>
<accession>A0ABR1E4Q2</accession>
<dbReference type="Pfam" id="PF23556">
    <property type="entry name" value="TPR_Vps41"/>
    <property type="match status" value="1"/>
</dbReference>
<sequence length="890" mass="99853">MCDGAVTVSHDFDAAAEANSDYSSDEEDKLLEPRFKYQRIEGPDAKQMLTSQIISTMAAHLKLIVVGTQMGYLWIMDHFGHVDHEHIPVLRPHRSAVTKLSIDEQGNYVMSCGNDGRVAVSGIGCDNLNHVVSLSVMPRSIAISPLFSKPTLFPMFVVGERNLTIYEKKFFSYKETVIFRGGEKDGFISQCSWQQSLIAFTNDGGTRIFDKVTDQLISLIPPSHDVDRARSSHFPPTHCWLDDVLLAVAWADTLTIVKVTASEGSPRRRAEIHFMWHLNMFCSGVSYMNGTSGERPDIVIFGLKLGCDDADTLCETTPVVSYESIATTTSPVQLSLLAPKTYSTYRLLAEDQLSLSAKNCSQPWQFSMAGLPSCESYFLASASDLVIATPYCAKDTVRWRVENGLLEEAWELACEKQADLEDTEWNSRAVGRIMIEHLIASGKARQAAARMSEVCGKAVSEWMWAIGEFERSCLCTLIAEFLPTFDPQLEPECYETVLQAALYNDVDLFKRLVQQWSPNLYRTGFVTGMTLKRIQDIVSNQSESNQNEEIRLYHALAHLYLHERKFDSALKIYISLKDPQIFAVIDKYQLFEHVKDQVSELMRINTNRALRLLLDNEDNVPASLVMSKIAGQPKLQLVYLSKLLSKNEGAEFADQAVRLYAEYDRKKLIPFLRKNENYHIRKALELCRQKNFVEEMILLFGKSGSHVDALDLMIRKCNQLDKAIEYCKEHDDIDLWSRLIDEVIQTPAHVAHLLNHAGSSIDPLRVIEKIPSAMSIPGLRNALVKLLRDYAARVELQRGCQEATRGDVRDLLTLHLQIQALSVTVTSEARCSICGRSLFLSSDTRGTDLRIFGCGHVAHSSCCLEAGPKMLLEPGTCPACSEATSDVTLS</sequence>
<feature type="domain" description="RING-type" evidence="9">
    <location>
        <begin position="831"/>
        <end position="881"/>
    </location>
</feature>
<dbReference type="PANTHER" id="PTHR12616">
    <property type="entry name" value="VACUOLAR PROTEIN SORTING VPS41"/>
    <property type="match status" value="1"/>
</dbReference>
<protein>
    <recommendedName>
        <fullName evidence="9">RING-type domain-containing protein</fullName>
    </recommendedName>
</protein>
<dbReference type="InterPro" id="IPR036322">
    <property type="entry name" value="WD40_repeat_dom_sf"/>
</dbReference>
<name>A0ABR1E4Q2_NECAM</name>
<dbReference type="SUPFAM" id="SSF48371">
    <property type="entry name" value="ARM repeat"/>
    <property type="match status" value="1"/>
</dbReference>
<gene>
    <name evidence="10" type="primary">Necator_chrV.g20261</name>
    <name evidence="10" type="ORF">RB195_015469</name>
</gene>
<evidence type="ECO:0000256" key="8">
    <source>
        <dbReference type="PROSITE-ProRule" id="PRU01006"/>
    </source>
</evidence>
<evidence type="ECO:0000256" key="5">
    <source>
        <dbReference type="ARBA" id="ARBA00022927"/>
    </source>
</evidence>
<dbReference type="Proteomes" id="UP001303046">
    <property type="component" value="Unassembled WGS sequence"/>
</dbReference>
<keyword evidence="3 7" id="KW-0479">Metal-binding</keyword>
<dbReference type="SUPFAM" id="SSF50978">
    <property type="entry name" value="WD40 repeat-like"/>
    <property type="match status" value="1"/>
</dbReference>
<evidence type="ECO:0000259" key="9">
    <source>
        <dbReference type="PROSITE" id="PS50089"/>
    </source>
</evidence>
<comment type="caution">
    <text evidence="10">The sequence shown here is derived from an EMBL/GenBank/DDBJ whole genome shotgun (WGS) entry which is preliminary data.</text>
</comment>
<dbReference type="InterPro" id="IPR045111">
    <property type="entry name" value="Vps41/Vps8"/>
</dbReference>
<proteinExistence type="predicted"/>
<keyword evidence="6" id="KW-0458">Lysosome</keyword>
<keyword evidence="11" id="KW-1185">Reference proteome</keyword>
<organism evidence="10 11">
    <name type="scientific">Necator americanus</name>
    <name type="common">Human hookworm</name>
    <dbReference type="NCBI Taxonomy" id="51031"/>
    <lineage>
        <taxon>Eukaryota</taxon>
        <taxon>Metazoa</taxon>
        <taxon>Ecdysozoa</taxon>
        <taxon>Nematoda</taxon>
        <taxon>Chromadorea</taxon>
        <taxon>Rhabditida</taxon>
        <taxon>Rhabditina</taxon>
        <taxon>Rhabditomorpha</taxon>
        <taxon>Strongyloidea</taxon>
        <taxon>Ancylostomatidae</taxon>
        <taxon>Bunostominae</taxon>
        <taxon>Necator</taxon>
    </lineage>
</organism>
<reference evidence="10 11" key="1">
    <citation type="submission" date="2023-08" db="EMBL/GenBank/DDBJ databases">
        <title>A Necator americanus chromosomal reference genome.</title>
        <authorList>
            <person name="Ilik V."/>
            <person name="Petrzelkova K.J."/>
            <person name="Pardy F."/>
            <person name="Fuh T."/>
            <person name="Niatou-Singa F.S."/>
            <person name="Gouil Q."/>
            <person name="Baker L."/>
            <person name="Ritchie M.E."/>
            <person name="Jex A.R."/>
            <person name="Gazzola D."/>
            <person name="Li H."/>
            <person name="Toshio Fujiwara R."/>
            <person name="Zhan B."/>
            <person name="Aroian R.V."/>
            <person name="Pafco B."/>
            <person name="Schwarz E.M."/>
        </authorList>
    </citation>
    <scope>NUCLEOTIDE SEQUENCE [LARGE SCALE GENOMIC DNA]</scope>
    <source>
        <strain evidence="10 11">Aroian</strain>
        <tissue evidence="10">Whole animal</tissue>
    </source>
</reference>
<keyword evidence="5" id="KW-0653">Protein transport</keyword>
<dbReference type="PROSITE" id="PS50236">
    <property type="entry name" value="CHCR"/>
    <property type="match status" value="1"/>
</dbReference>
<dbReference type="InterPro" id="IPR016024">
    <property type="entry name" value="ARM-type_fold"/>
</dbReference>
<keyword evidence="4" id="KW-0862">Zinc</keyword>
<comment type="subcellular location">
    <subcellularLocation>
        <location evidence="1">Lysosome</location>
    </subcellularLocation>
</comment>